<evidence type="ECO:0000259" key="2">
    <source>
        <dbReference type="Pfam" id="PF20434"/>
    </source>
</evidence>
<evidence type="ECO:0000313" key="3">
    <source>
        <dbReference type="EMBL" id="TXC68406.1"/>
    </source>
</evidence>
<dbReference type="Proteomes" id="UP000321129">
    <property type="component" value="Unassembled WGS sequence"/>
</dbReference>
<dbReference type="InterPro" id="IPR050300">
    <property type="entry name" value="GDXG_lipolytic_enzyme"/>
</dbReference>
<evidence type="ECO:0000256" key="1">
    <source>
        <dbReference type="ARBA" id="ARBA00022801"/>
    </source>
</evidence>
<keyword evidence="4" id="KW-1185">Reference proteome</keyword>
<dbReference type="InterPro" id="IPR049492">
    <property type="entry name" value="BD-FAE-like_dom"/>
</dbReference>
<dbReference type="EMBL" id="VOPY01000003">
    <property type="protein sequence ID" value="TXC68406.1"/>
    <property type="molecule type" value="Genomic_DNA"/>
</dbReference>
<dbReference type="OrthoDB" id="9771666at2"/>
<gene>
    <name evidence="3" type="ORF">FSZ31_11215</name>
</gene>
<dbReference type="GO" id="GO:0016787">
    <property type="term" value="F:hydrolase activity"/>
    <property type="evidence" value="ECO:0007669"/>
    <property type="project" value="UniProtKB-KW"/>
</dbReference>
<reference evidence="3 4" key="1">
    <citation type="submission" date="2019-08" db="EMBL/GenBank/DDBJ databases">
        <title>Sphingorhabdus soil sp. nov., isolated from arctic soil.</title>
        <authorList>
            <person name="Liu Y."/>
        </authorList>
    </citation>
    <scope>NUCLEOTIDE SEQUENCE [LARGE SCALE GENOMIC DNA]</scope>
    <source>
        <strain evidence="3 4">D-2Q-5-6</strain>
    </source>
</reference>
<dbReference type="PANTHER" id="PTHR48081">
    <property type="entry name" value="AB HYDROLASE SUPERFAMILY PROTEIN C4A8.06C"/>
    <property type="match status" value="1"/>
</dbReference>
<evidence type="ECO:0000313" key="4">
    <source>
        <dbReference type="Proteomes" id="UP000321129"/>
    </source>
</evidence>
<protein>
    <submittedName>
        <fullName evidence="3">Alpha/beta hydrolase</fullName>
    </submittedName>
</protein>
<dbReference type="InterPro" id="IPR029058">
    <property type="entry name" value="AB_hydrolase_fold"/>
</dbReference>
<dbReference type="AlphaFoldDB" id="A0A5C6U9A2"/>
<organism evidence="3 4">
    <name type="scientific">Flavisphingopyxis soli</name>
    <dbReference type="NCBI Taxonomy" id="2601267"/>
    <lineage>
        <taxon>Bacteria</taxon>
        <taxon>Pseudomonadati</taxon>
        <taxon>Pseudomonadota</taxon>
        <taxon>Alphaproteobacteria</taxon>
        <taxon>Sphingomonadales</taxon>
        <taxon>Sphingopyxidaceae</taxon>
        <taxon>Flavisphingopyxis</taxon>
    </lineage>
</organism>
<feature type="domain" description="BD-FAE-like" evidence="2">
    <location>
        <begin position="29"/>
        <end position="168"/>
    </location>
</feature>
<dbReference type="PANTHER" id="PTHR48081:SF33">
    <property type="entry name" value="KYNURENINE FORMAMIDASE"/>
    <property type="match status" value="1"/>
</dbReference>
<dbReference type="SUPFAM" id="SSF53474">
    <property type="entry name" value="alpha/beta-Hydrolases"/>
    <property type="match status" value="1"/>
</dbReference>
<comment type="caution">
    <text evidence="3">The sequence shown here is derived from an EMBL/GenBank/DDBJ whole genome shotgun (WGS) entry which is preliminary data.</text>
</comment>
<keyword evidence="1 3" id="KW-0378">Hydrolase</keyword>
<sequence>MQWGDLLERAKPAPDATISYGTDPLNVVDIWQPAGKGPHPAVIMIHGGCWKTDIAQRDIMNYIAADLRSDGIGVWNIEYRGVDRAGGGYPGSYQDVGEAADLFAARGAGFGFDTTKRVAIGHSAGGHLALWLAQRPALPTASPIRGARPIALDAAISQAGIPDLRQGETLPDHPCGDAGARAMAAGHYAETAPQEMPLTDTPQYLFNTSADWVAPYAYGEAYRDAMAKRGKSVVLAQTAGEGHVEHIAPEGKTWALQKALIKQLLGMK</sequence>
<dbReference type="Gene3D" id="3.40.50.1820">
    <property type="entry name" value="alpha/beta hydrolase"/>
    <property type="match status" value="1"/>
</dbReference>
<proteinExistence type="predicted"/>
<name>A0A5C6U9A2_9SPHN</name>
<dbReference type="Pfam" id="PF20434">
    <property type="entry name" value="BD-FAE"/>
    <property type="match status" value="1"/>
</dbReference>
<accession>A0A5C6U9A2</accession>